<comment type="subcellular location">
    <subcellularLocation>
        <location evidence="8">Cytoplasm</location>
    </subcellularLocation>
</comment>
<comment type="subunit">
    <text evidence="2 8">Homodecamer; pentamer of dimers.</text>
</comment>
<dbReference type="STRING" id="1393122.SAMN05660895_2094"/>
<dbReference type="PANTHER" id="PTHR20881:SF0">
    <property type="entry name" value="3-METHYL-2-OXOBUTANOATE HYDROXYMETHYLTRANSFERASE"/>
    <property type="match status" value="1"/>
</dbReference>
<dbReference type="Gene3D" id="3.20.20.60">
    <property type="entry name" value="Phosphoenolpyruvate-binding domains"/>
    <property type="match status" value="1"/>
</dbReference>
<protein>
    <recommendedName>
        <fullName evidence="8">3-methyl-2-oxobutanoate hydroxymethyltransferase</fullName>
        <ecNumber evidence="8">2.1.2.11</ecNumber>
    </recommendedName>
    <alternativeName>
        <fullName evidence="8">Ketopantoate hydroxymethyltransferase</fullName>
        <shortName evidence="8">KPHMT</shortName>
    </alternativeName>
</protein>
<keyword evidence="3 8" id="KW-0963">Cytoplasm</keyword>
<evidence type="ECO:0000256" key="8">
    <source>
        <dbReference type="HAMAP-Rule" id="MF_00156"/>
    </source>
</evidence>
<keyword evidence="6 8" id="KW-0479">Metal-binding</keyword>
<evidence type="ECO:0000256" key="11">
    <source>
        <dbReference type="PIRSR" id="PIRSR000388-3"/>
    </source>
</evidence>
<gene>
    <name evidence="8" type="primary">panB</name>
    <name evidence="12" type="ORF">SAMN05660895_2094</name>
</gene>
<evidence type="ECO:0000256" key="1">
    <source>
        <dbReference type="ARBA" id="ARBA00008676"/>
    </source>
</evidence>
<feature type="binding site" evidence="8 10">
    <location>
        <position position="119"/>
    </location>
    <ligand>
        <name>3-methyl-2-oxobutanoate</name>
        <dbReference type="ChEBI" id="CHEBI:11851"/>
    </ligand>
</feature>
<dbReference type="GO" id="GO:0003864">
    <property type="term" value="F:3-methyl-2-oxobutanoate hydroxymethyltransferase activity"/>
    <property type="evidence" value="ECO:0007669"/>
    <property type="project" value="UniProtKB-UniRule"/>
</dbReference>
<dbReference type="HAMAP" id="MF_00156">
    <property type="entry name" value="PanB"/>
    <property type="match status" value="1"/>
</dbReference>
<feature type="binding site" evidence="8 11">
    <location>
        <position position="121"/>
    </location>
    <ligand>
        <name>Mg(2+)</name>
        <dbReference type="ChEBI" id="CHEBI:18420"/>
    </ligand>
</feature>
<evidence type="ECO:0000256" key="10">
    <source>
        <dbReference type="PIRSR" id="PIRSR000388-2"/>
    </source>
</evidence>
<organism evidence="12 13">
    <name type="scientific">Thermoflavifilum thermophilum</name>
    <dbReference type="NCBI Taxonomy" id="1393122"/>
    <lineage>
        <taxon>Bacteria</taxon>
        <taxon>Pseudomonadati</taxon>
        <taxon>Bacteroidota</taxon>
        <taxon>Chitinophagia</taxon>
        <taxon>Chitinophagales</taxon>
        <taxon>Chitinophagaceae</taxon>
        <taxon>Thermoflavifilum</taxon>
    </lineage>
</organism>
<dbReference type="EC" id="2.1.2.11" evidence="8"/>
<feature type="binding site" evidence="8 11">
    <location>
        <position position="89"/>
    </location>
    <ligand>
        <name>Mg(2+)</name>
        <dbReference type="ChEBI" id="CHEBI:18420"/>
    </ligand>
</feature>
<keyword evidence="4 8" id="KW-0566">Pantothenate biosynthesis</keyword>
<dbReference type="NCBIfam" id="TIGR00222">
    <property type="entry name" value="panB"/>
    <property type="match status" value="1"/>
</dbReference>
<keyword evidence="5 8" id="KW-0808">Transferase</keyword>
<evidence type="ECO:0000256" key="4">
    <source>
        <dbReference type="ARBA" id="ARBA00022655"/>
    </source>
</evidence>
<reference evidence="13" key="1">
    <citation type="submission" date="2016-10" db="EMBL/GenBank/DDBJ databases">
        <authorList>
            <person name="Varghese N."/>
            <person name="Submissions S."/>
        </authorList>
    </citation>
    <scope>NUCLEOTIDE SEQUENCE [LARGE SCALE GENOMIC DNA]</scope>
    <source>
        <strain evidence="13">DSM 14807</strain>
    </source>
</reference>
<dbReference type="Proteomes" id="UP000199537">
    <property type="component" value="Unassembled WGS sequence"/>
</dbReference>
<dbReference type="InterPro" id="IPR040442">
    <property type="entry name" value="Pyrv_kinase-like_dom_sf"/>
</dbReference>
<dbReference type="GO" id="GO:0000287">
    <property type="term" value="F:magnesium ion binding"/>
    <property type="evidence" value="ECO:0007669"/>
    <property type="project" value="TreeGrafter"/>
</dbReference>
<accession>A0A1I7NJH8</accession>
<comment type="cofactor">
    <cofactor evidence="8 11">
        <name>Mg(2+)</name>
        <dbReference type="ChEBI" id="CHEBI:18420"/>
    </cofactor>
    <text evidence="8 11">Binds 1 Mg(2+) ion per subunit.</text>
</comment>
<dbReference type="GO" id="GO:0005737">
    <property type="term" value="C:cytoplasm"/>
    <property type="evidence" value="ECO:0007669"/>
    <property type="project" value="UniProtKB-SubCell"/>
</dbReference>
<dbReference type="GO" id="GO:0032259">
    <property type="term" value="P:methylation"/>
    <property type="evidence" value="ECO:0007669"/>
    <property type="project" value="UniProtKB-KW"/>
</dbReference>
<evidence type="ECO:0000256" key="6">
    <source>
        <dbReference type="ARBA" id="ARBA00022723"/>
    </source>
</evidence>
<dbReference type="PIRSF" id="PIRSF000388">
    <property type="entry name" value="Pantoate_hydroxy_MeTrfase"/>
    <property type="match status" value="1"/>
</dbReference>
<dbReference type="FunFam" id="3.20.20.60:FF:000017">
    <property type="entry name" value="3-methyl-2-oxobutanoate hydroxymethyltransferase"/>
    <property type="match status" value="1"/>
</dbReference>
<comment type="pathway">
    <text evidence="8">Cofactor biosynthesis; (R)-pantothenate biosynthesis; (R)-pantoate from 3-methyl-2-oxobutanoate: step 1/2.</text>
</comment>
<dbReference type="PANTHER" id="PTHR20881">
    <property type="entry name" value="3-METHYL-2-OXOBUTANOATE HYDROXYMETHYLTRANSFERASE"/>
    <property type="match status" value="1"/>
</dbReference>
<dbReference type="SUPFAM" id="SSF51621">
    <property type="entry name" value="Phosphoenolpyruvate/pyruvate domain"/>
    <property type="match status" value="1"/>
</dbReference>
<keyword evidence="12" id="KW-0489">Methyltransferase</keyword>
<dbReference type="GO" id="GO:0015940">
    <property type="term" value="P:pantothenate biosynthetic process"/>
    <property type="evidence" value="ECO:0007669"/>
    <property type="project" value="UniProtKB-UniRule"/>
</dbReference>
<sequence>MIADTVKKITTHTLRQMKAAGEKISMLTAYDYTMARLLDEAGVDVLLVGDSAANVMAGYETTLPITLDQMIYHAASVVRAAKRSLVVVDLPFGSYQEDARQALHSAVRIMKETGAHGVKLEGGEPVIEAVSRIVSAGIPVMGHLGLTPQSINQFGTYAVRAVEEKEAERLLQDARLLEQAGCFALVLEKIPAALAGQVTTALHIPVIGIGAGRDVDGQVLVVHDMLGMNQAFKPRFLRQYANLQQIIQDAVRHYVTDVKERKFPGEHEQY</sequence>
<evidence type="ECO:0000313" key="13">
    <source>
        <dbReference type="Proteomes" id="UP000199537"/>
    </source>
</evidence>
<keyword evidence="13" id="KW-1185">Reference proteome</keyword>
<dbReference type="AlphaFoldDB" id="A0A1I7NJH8"/>
<feature type="active site" description="Proton acceptor" evidence="8 9">
    <location>
        <position position="188"/>
    </location>
</feature>
<dbReference type="NCBIfam" id="NF001452">
    <property type="entry name" value="PRK00311.1"/>
    <property type="match status" value="1"/>
</dbReference>
<keyword evidence="7 8" id="KW-0460">Magnesium</keyword>
<dbReference type="OrthoDB" id="9781789at2"/>
<evidence type="ECO:0000256" key="9">
    <source>
        <dbReference type="PIRSR" id="PIRSR000388-1"/>
    </source>
</evidence>
<evidence type="ECO:0000256" key="2">
    <source>
        <dbReference type="ARBA" id="ARBA00011424"/>
    </source>
</evidence>
<evidence type="ECO:0000256" key="7">
    <source>
        <dbReference type="ARBA" id="ARBA00022842"/>
    </source>
</evidence>
<feature type="binding site" evidence="8 10">
    <location>
        <begin position="50"/>
        <end position="51"/>
    </location>
    <ligand>
        <name>3-methyl-2-oxobutanoate</name>
        <dbReference type="ChEBI" id="CHEBI:11851"/>
    </ligand>
</feature>
<proteinExistence type="inferred from homology"/>
<dbReference type="InterPro" id="IPR015813">
    <property type="entry name" value="Pyrv/PenolPyrv_kinase-like_dom"/>
</dbReference>
<dbReference type="RefSeq" id="WP_092460312.1">
    <property type="nucleotide sequence ID" value="NZ_FPCJ01000001.1"/>
</dbReference>
<feature type="binding site" evidence="8 10">
    <location>
        <position position="89"/>
    </location>
    <ligand>
        <name>3-methyl-2-oxobutanoate</name>
        <dbReference type="ChEBI" id="CHEBI:11851"/>
    </ligand>
</feature>
<comment type="catalytic activity">
    <reaction evidence="8">
        <text>(6R)-5,10-methylene-5,6,7,8-tetrahydrofolate + 3-methyl-2-oxobutanoate + H2O = 2-dehydropantoate + (6S)-5,6,7,8-tetrahydrofolate</text>
        <dbReference type="Rhea" id="RHEA:11824"/>
        <dbReference type="ChEBI" id="CHEBI:11561"/>
        <dbReference type="ChEBI" id="CHEBI:11851"/>
        <dbReference type="ChEBI" id="CHEBI:15377"/>
        <dbReference type="ChEBI" id="CHEBI:15636"/>
        <dbReference type="ChEBI" id="CHEBI:57453"/>
        <dbReference type="EC" id="2.1.2.11"/>
    </reaction>
</comment>
<comment type="function">
    <text evidence="8">Catalyzes the reversible reaction in which hydroxymethyl group from 5,10-methylenetetrahydrofolate is transferred onto alpha-ketoisovalerate to form ketopantoate.</text>
</comment>
<dbReference type="EMBL" id="FPCJ01000001">
    <property type="protein sequence ID" value="SFV34813.1"/>
    <property type="molecule type" value="Genomic_DNA"/>
</dbReference>
<evidence type="ECO:0000256" key="5">
    <source>
        <dbReference type="ARBA" id="ARBA00022679"/>
    </source>
</evidence>
<evidence type="ECO:0000313" key="12">
    <source>
        <dbReference type="EMBL" id="SFV34813.1"/>
    </source>
</evidence>
<dbReference type="UniPathway" id="UPA00028">
    <property type="reaction ID" value="UER00003"/>
</dbReference>
<dbReference type="Pfam" id="PF02548">
    <property type="entry name" value="Pantoate_transf"/>
    <property type="match status" value="1"/>
</dbReference>
<dbReference type="CDD" id="cd06557">
    <property type="entry name" value="KPHMT-like"/>
    <property type="match status" value="1"/>
</dbReference>
<evidence type="ECO:0000256" key="3">
    <source>
        <dbReference type="ARBA" id="ARBA00022490"/>
    </source>
</evidence>
<dbReference type="InterPro" id="IPR003700">
    <property type="entry name" value="Pantoate_hydroxy_MeTrfase"/>
</dbReference>
<feature type="binding site" evidence="8 11">
    <location>
        <position position="50"/>
    </location>
    <ligand>
        <name>Mg(2+)</name>
        <dbReference type="ChEBI" id="CHEBI:18420"/>
    </ligand>
</feature>
<comment type="similarity">
    <text evidence="1 8">Belongs to the PanB family.</text>
</comment>
<dbReference type="GO" id="GO:0008168">
    <property type="term" value="F:methyltransferase activity"/>
    <property type="evidence" value="ECO:0007669"/>
    <property type="project" value="UniProtKB-KW"/>
</dbReference>
<name>A0A1I7NJH8_9BACT</name>